<sequence>MIKALIVEDEPLARDELKYLLKRSSKIEIVAECDDLETALYIIDNQKIDVIFLDIQLGEDNGMNLAEQLKHTANRPEIVFATAYDEYALQAFDVNAVDYILKPFEEERINQTILKLQNKRSQTTEETIGKSVNKSPLQSNKLAVTANDKIKIIDLDKIVYISAQNGKTLLITEEEELVITFTLTQLEQKLVNSPIMKVHRSYLVNKEKICEIEPWFNSTYLLCMNNGEKVPLSRNYTKEVKQLFGF</sequence>
<dbReference type="RefSeq" id="WP_047944629.1">
    <property type="nucleotide sequence ID" value="NZ_CP053989.1"/>
</dbReference>
<dbReference type="Proteomes" id="UP000036045">
    <property type="component" value="Unassembled WGS sequence"/>
</dbReference>
<name>A0A0J1I0V7_NIACI</name>
<dbReference type="OrthoDB" id="9809318at2"/>
<dbReference type="InterPro" id="IPR001789">
    <property type="entry name" value="Sig_transdc_resp-reg_receiver"/>
</dbReference>
<evidence type="ECO:0000313" key="1">
    <source>
        <dbReference type="EMBL" id="KLV19581.1"/>
    </source>
</evidence>
<dbReference type="AlphaFoldDB" id="A0A0J1I0V7"/>
<evidence type="ECO:0000313" key="2">
    <source>
        <dbReference type="Proteomes" id="UP000036045"/>
    </source>
</evidence>
<dbReference type="CDD" id="cd17532">
    <property type="entry name" value="REC_LytTR_AlgR-like"/>
    <property type="match status" value="1"/>
</dbReference>
<dbReference type="InterPro" id="IPR046947">
    <property type="entry name" value="LytR-like"/>
</dbReference>
<reference evidence="1 2" key="1">
    <citation type="submission" date="2015-05" db="EMBL/GenBank/DDBJ databases">
        <title>Whole genome sequence and identification of bacterial endophytes from Costus igneus.</title>
        <authorList>
            <person name="Lee Y.P."/>
            <person name="Gan H.M."/>
            <person name="Eng W."/>
            <person name="Wheatley M.S."/>
            <person name="Caraballo A."/>
            <person name="Polter S."/>
            <person name="Savka M.A."/>
            <person name="Hudson A.O."/>
        </authorList>
    </citation>
    <scope>NUCLEOTIDE SEQUENCE [LARGE SCALE GENOMIC DNA]</scope>
    <source>
        <strain evidence="1 2">RIT379</strain>
    </source>
</reference>
<dbReference type="PROSITE" id="PS50110">
    <property type="entry name" value="RESPONSE_REGULATORY"/>
    <property type="match status" value="1"/>
</dbReference>
<comment type="caution">
    <text evidence="1">The sequence shown here is derived from an EMBL/GenBank/DDBJ whole genome shotgun (WGS) entry which is preliminary data.</text>
</comment>
<dbReference type="Gene3D" id="3.40.50.2300">
    <property type="match status" value="1"/>
</dbReference>
<dbReference type="Gene3D" id="2.20.25.10">
    <property type="match status" value="1"/>
</dbReference>
<dbReference type="PATRIC" id="fig|1397.4.peg.4250"/>
<protein>
    <submittedName>
        <fullName evidence="1">Two-component response regulator</fullName>
    </submittedName>
</protein>
<dbReference type="Pfam" id="PF00072">
    <property type="entry name" value="Response_reg"/>
    <property type="match status" value="1"/>
</dbReference>
<organism evidence="1 2">
    <name type="scientific">Niallia circulans</name>
    <name type="common">Bacillus circulans</name>
    <dbReference type="NCBI Taxonomy" id="1397"/>
    <lineage>
        <taxon>Bacteria</taxon>
        <taxon>Bacillati</taxon>
        <taxon>Bacillota</taxon>
        <taxon>Bacilli</taxon>
        <taxon>Bacillales</taxon>
        <taxon>Bacillaceae</taxon>
        <taxon>Niallia</taxon>
    </lineage>
</organism>
<dbReference type="Gene3D" id="2.40.50.40">
    <property type="match status" value="1"/>
</dbReference>
<dbReference type="GO" id="GO:0003677">
    <property type="term" value="F:DNA binding"/>
    <property type="evidence" value="ECO:0007669"/>
    <property type="project" value="InterPro"/>
</dbReference>
<dbReference type="SMART" id="SM00448">
    <property type="entry name" value="REC"/>
    <property type="match status" value="1"/>
</dbReference>
<dbReference type="GO" id="GO:0000156">
    <property type="term" value="F:phosphorelay response regulator activity"/>
    <property type="evidence" value="ECO:0007669"/>
    <property type="project" value="InterPro"/>
</dbReference>
<gene>
    <name evidence="1" type="ORF">ABW02_23745</name>
</gene>
<proteinExistence type="predicted"/>
<keyword evidence="2" id="KW-1185">Reference proteome</keyword>
<accession>A0A0J1I0V7</accession>
<dbReference type="GeneID" id="56349712"/>
<dbReference type="PROSITE" id="PS50930">
    <property type="entry name" value="HTH_LYTTR"/>
    <property type="match status" value="1"/>
</dbReference>
<dbReference type="Pfam" id="PF04397">
    <property type="entry name" value="LytTR"/>
    <property type="match status" value="1"/>
</dbReference>
<dbReference type="PANTHER" id="PTHR37299:SF1">
    <property type="entry name" value="STAGE 0 SPORULATION PROTEIN A HOMOLOG"/>
    <property type="match status" value="1"/>
</dbReference>
<dbReference type="SUPFAM" id="SSF52172">
    <property type="entry name" value="CheY-like"/>
    <property type="match status" value="1"/>
</dbReference>
<dbReference type="InterPro" id="IPR007492">
    <property type="entry name" value="LytTR_DNA-bd_dom"/>
</dbReference>
<dbReference type="InterPro" id="IPR011006">
    <property type="entry name" value="CheY-like_superfamily"/>
</dbReference>
<dbReference type="SMART" id="SM00850">
    <property type="entry name" value="LytTR"/>
    <property type="match status" value="1"/>
</dbReference>
<dbReference type="EMBL" id="LDPH01000040">
    <property type="protein sequence ID" value="KLV19581.1"/>
    <property type="molecule type" value="Genomic_DNA"/>
</dbReference>
<dbReference type="PANTHER" id="PTHR37299">
    <property type="entry name" value="TRANSCRIPTIONAL REGULATOR-RELATED"/>
    <property type="match status" value="1"/>
</dbReference>